<proteinExistence type="predicted"/>
<reference evidence="2 3" key="1">
    <citation type="submission" date="2019-03" db="EMBL/GenBank/DDBJ databases">
        <title>Single cell metagenomics reveals metabolic interactions within the superorganism composed of flagellate Streblomastix strix and complex community of Bacteroidetes bacteria on its surface.</title>
        <authorList>
            <person name="Treitli S.C."/>
            <person name="Kolisko M."/>
            <person name="Husnik F."/>
            <person name="Keeling P."/>
            <person name="Hampl V."/>
        </authorList>
    </citation>
    <scope>NUCLEOTIDE SEQUENCE [LARGE SCALE GENOMIC DNA]</scope>
    <source>
        <strain evidence="2">ST1C</strain>
    </source>
</reference>
<evidence type="ECO:0000256" key="1">
    <source>
        <dbReference type="SAM" id="MobiDB-lite"/>
    </source>
</evidence>
<feature type="compositionally biased region" description="Polar residues" evidence="1">
    <location>
        <begin position="73"/>
        <end position="84"/>
    </location>
</feature>
<dbReference type="AlphaFoldDB" id="A0A5J4VQL0"/>
<sequence length="95" mass="9949">MLASCIRDAIETPINNKTNNPQFSQISTNSSVVSTDSQPGTLPQLITPFSAVAGATTTSSTAMKTMPYQRLQGNRVTQSASSITPFLETGKPAGS</sequence>
<evidence type="ECO:0000313" key="2">
    <source>
        <dbReference type="EMBL" id="KAA6384781.1"/>
    </source>
</evidence>
<organism evidence="2 3">
    <name type="scientific">Streblomastix strix</name>
    <dbReference type="NCBI Taxonomy" id="222440"/>
    <lineage>
        <taxon>Eukaryota</taxon>
        <taxon>Metamonada</taxon>
        <taxon>Preaxostyla</taxon>
        <taxon>Oxymonadida</taxon>
        <taxon>Streblomastigidae</taxon>
        <taxon>Streblomastix</taxon>
    </lineage>
</organism>
<evidence type="ECO:0000313" key="3">
    <source>
        <dbReference type="Proteomes" id="UP000324800"/>
    </source>
</evidence>
<comment type="caution">
    <text evidence="2">The sequence shown here is derived from an EMBL/GenBank/DDBJ whole genome shotgun (WGS) entry which is preliminary data.</text>
</comment>
<name>A0A5J4VQL0_9EUKA</name>
<dbReference type="Proteomes" id="UP000324800">
    <property type="component" value="Unassembled WGS sequence"/>
</dbReference>
<protein>
    <submittedName>
        <fullName evidence="2">Uncharacterized protein</fullName>
    </submittedName>
</protein>
<dbReference type="EMBL" id="SNRW01005582">
    <property type="protein sequence ID" value="KAA6384781.1"/>
    <property type="molecule type" value="Genomic_DNA"/>
</dbReference>
<feature type="region of interest" description="Disordered" evidence="1">
    <location>
        <begin position="73"/>
        <end position="95"/>
    </location>
</feature>
<gene>
    <name evidence="2" type="ORF">EZS28_019690</name>
</gene>
<accession>A0A5J4VQL0</accession>